<accession>A0ABV6V119</accession>
<evidence type="ECO:0000313" key="3">
    <source>
        <dbReference type="Proteomes" id="UP001592528"/>
    </source>
</evidence>
<dbReference type="RefSeq" id="WP_380525232.1">
    <property type="nucleotide sequence ID" value="NZ_JBHEZZ010000044.1"/>
</dbReference>
<name>A0ABV6V119_9ACTN</name>
<organism evidence="2 3">
    <name type="scientific">Streptacidiphilus cavernicola</name>
    <dbReference type="NCBI Taxonomy" id="3342716"/>
    <lineage>
        <taxon>Bacteria</taxon>
        <taxon>Bacillati</taxon>
        <taxon>Actinomycetota</taxon>
        <taxon>Actinomycetes</taxon>
        <taxon>Kitasatosporales</taxon>
        <taxon>Streptomycetaceae</taxon>
        <taxon>Streptacidiphilus</taxon>
    </lineage>
</organism>
<feature type="region of interest" description="Disordered" evidence="1">
    <location>
        <begin position="18"/>
        <end position="44"/>
    </location>
</feature>
<reference evidence="2 3" key="1">
    <citation type="submission" date="2024-09" db="EMBL/GenBank/DDBJ databases">
        <authorList>
            <person name="Lee S.D."/>
        </authorList>
    </citation>
    <scope>NUCLEOTIDE SEQUENCE [LARGE SCALE GENOMIC DNA]</scope>
    <source>
        <strain evidence="2 3">N1-5</strain>
    </source>
</reference>
<protein>
    <submittedName>
        <fullName evidence="2">Uncharacterized protein</fullName>
    </submittedName>
</protein>
<evidence type="ECO:0000256" key="1">
    <source>
        <dbReference type="SAM" id="MobiDB-lite"/>
    </source>
</evidence>
<proteinExistence type="predicted"/>
<sequence>MSLPLHVAHAAHTLLAGAVSNPAPADPTNGSKGTTEVVGVVSSW</sequence>
<dbReference type="Proteomes" id="UP001592528">
    <property type="component" value="Unassembled WGS sequence"/>
</dbReference>
<dbReference type="EMBL" id="JBHEZZ010000044">
    <property type="protein sequence ID" value="MFC1407387.1"/>
    <property type="molecule type" value="Genomic_DNA"/>
</dbReference>
<evidence type="ECO:0000313" key="2">
    <source>
        <dbReference type="EMBL" id="MFC1407387.1"/>
    </source>
</evidence>
<gene>
    <name evidence="2" type="ORF">ACEZDJ_39525</name>
</gene>
<keyword evidence="3" id="KW-1185">Reference proteome</keyword>
<comment type="caution">
    <text evidence="2">The sequence shown here is derived from an EMBL/GenBank/DDBJ whole genome shotgun (WGS) entry which is preliminary data.</text>
</comment>